<dbReference type="Gene3D" id="3.40.50.10540">
    <property type="entry name" value="Crotonobetainyl-coa:carnitine coa-transferase, domain 1"/>
    <property type="match status" value="1"/>
</dbReference>
<dbReference type="GO" id="GO:0016740">
    <property type="term" value="F:transferase activity"/>
    <property type="evidence" value="ECO:0007669"/>
    <property type="project" value="UniProtKB-KW"/>
</dbReference>
<dbReference type="Gene3D" id="3.30.1540.10">
    <property type="entry name" value="formyl-coa transferase, domain 3"/>
    <property type="match status" value="1"/>
</dbReference>
<dbReference type="InterPro" id="IPR050509">
    <property type="entry name" value="CoA-transferase_III"/>
</dbReference>
<organism evidence="1 2">
    <name type="scientific">Chelatococcus asaccharovorans</name>
    <dbReference type="NCBI Taxonomy" id="28210"/>
    <lineage>
        <taxon>Bacteria</taxon>
        <taxon>Pseudomonadati</taxon>
        <taxon>Pseudomonadota</taxon>
        <taxon>Alphaproteobacteria</taxon>
        <taxon>Hyphomicrobiales</taxon>
        <taxon>Chelatococcaceae</taxon>
        <taxon>Chelatococcus</taxon>
    </lineage>
</organism>
<dbReference type="InterPro" id="IPR044855">
    <property type="entry name" value="CoA-Trfase_III_dom3_sf"/>
</dbReference>
<dbReference type="PANTHER" id="PTHR48228">
    <property type="entry name" value="SUCCINYL-COA--D-CITRAMALATE COA-TRANSFERASE"/>
    <property type="match status" value="1"/>
</dbReference>
<dbReference type="InterPro" id="IPR023606">
    <property type="entry name" value="CoA-Trfase_III_dom_1_sf"/>
</dbReference>
<dbReference type="InterPro" id="IPR003673">
    <property type="entry name" value="CoA-Trfase_fam_III"/>
</dbReference>
<dbReference type="EMBL" id="QJJK01000029">
    <property type="protein sequence ID" value="PXW50285.1"/>
    <property type="molecule type" value="Genomic_DNA"/>
</dbReference>
<dbReference type="Proteomes" id="UP000248021">
    <property type="component" value="Unassembled WGS sequence"/>
</dbReference>
<protein>
    <submittedName>
        <fullName evidence="1">Crotonobetainyl-CoA:carnitine CoA-transferase CaiB-like acyl-CoA transferase</fullName>
    </submittedName>
</protein>
<dbReference type="SUPFAM" id="SSF89796">
    <property type="entry name" value="CoA-transferase family III (CaiB/BaiF)"/>
    <property type="match status" value="1"/>
</dbReference>
<proteinExistence type="predicted"/>
<name>A0A2V3TRK7_9HYPH</name>
<dbReference type="RefSeq" id="WP_170147569.1">
    <property type="nucleotide sequence ID" value="NZ_JAHBRY010000004.1"/>
</dbReference>
<dbReference type="Pfam" id="PF02515">
    <property type="entry name" value="CoA_transf_3"/>
    <property type="match status" value="1"/>
</dbReference>
<evidence type="ECO:0000313" key="1">
    <source>
        <dbReference type="EMBL" id="PXW50285.1"/>
    </source>
</evidence>
<keyword evidence="1" id="KW-0808">Transferase</keyword>
<dbReference type="AlphaFoldDB" id="A0A2V3TRK7"/>
<accession>A0A2V3TRK7</accession>
<keyword evidence="2" id="KW-1185">Reference proteome</keyword>
<evidence type="ECO:0000313" key="2">
    <source>
        <dbReference type="Proteomes" id="UP000248021"/>
    </source>
</evidence>
<comment type="caution">
    <text evidence="1">The sequence shown here is derived from an EMBL/GenBank/DDBJ whole genome shotgun (WGS) entry which is preliminary data.</text>
</comment>
<sequence>MSIGASKMTADHIQDNRPTPADILPLAGLRVLDLTWLLPGPFGTHQLAELGADVLKIERPHTGDYMRELFPDLFELVNRNKRSIALDLKSEQGRQVFLKLAGKADVVIESFRPGVTKRLGIDYDNLKDLKSDLIYVSISGYGQDGPYAHRPGHDVNYLALAGGLSTPGQWGEAPRRSGLPVADLAGALYAVTNILAALRSRDITGQGAFIDLAIADAVLHWAQVRFGSRPVSEESEWHHLHPTNDVFHTADDRGISLALIEEKFWNNFCHAIGHVDLLERYPSIGEVAHDRVHSYAIRNVVAEVIRSEDLRHWCEIFERADIPFAPVNGPDEVFADPHFAARGTIVRDDSGTPTVLLPGRLTAHHGRGHAPNLGENTDEILAEIGLGDGEIAELRRIAAIS</sequence>
<reference evidence="1 2" key="1">
    <citation type="submission" date="2018-05" db="EMBL/GenBank/DDBJ databases">
        <title>Genomic Encyclopedia of Type Strains, Phase IV (KMG-IV): sequencing the most valuable type-strain genomes for metagenomic binning, comparative biology and taxonomic classification.</title>
        <authorList>
            <person name="Goeker M."/>
        </authorList>
    </citation>
    <scope>NUCLEOTIDE SEQUENCE [LARGE SCALE GENOMIC DNA]</scope>
    <source>
        <strain evidence="1 2">DSM 6462</strain>
    </source>
</reference>
<gene>
    <name evidence="1" type="ORF">C7450_12914</name>
</gene>
<dbReference type="PANTHER" id="PTHR48228:SF5">
    <property type="entry name" value="ALPHA-METHYLACYL-COA RACEMASE"/>
    <property type="match status" value="1"/>
</dbReference>